<name>A0AAV7IWP5_COTGL</name>
<evidence type="ECO:0000313" key="1">
    <source>
        <dbReference type="EMBL" id="KAH0560428.1"/>
    </source>
</evidence>
<reference evidence="1 2" key="1">
    <citation type="journal article" date="2021" name="J. Hered.">
        <title>A chromosome-level genome assembly of the parasitoid wasp, Cotesia glomerata (Hymenoptera: Braconidae).</title>
        <authorList>
            <person name="Pinto B.J."/>
            <person name="Weis J.J."/>
            <person name="Gamble T."/>
            <person name="Ode P.J."/>
            <person name="Paul R."/>
            <person name="Zaspel J.M."/>
        </authorList>
    </citation>
    <scope>NUCLEOTIDE SEQUENCE [LARGE SCALE GENOMIC DNA]</scope>
    <source>
        <strain evidence="1">CgM1</strain>
    </source>
</reference>
<proteinExistence type="predicted"/>
<protein>
    <submittedName>
        <fullName evidence="1">Uncharacterized protein</fullName>
    </submittedName>
</protein>
<dbReference type="PANTHER" id="PTHR47890">
    <property type="entry name" value="LD24308P"/>
    <property type="match status" value="1"/>
</dbReference>
<evidence type="ECO:0000313" key="2">
    <source>
        <dbReference type="Proteomes" id="UP000826195"/>
    </source>
</evidence>
<dbReference type="InterPro" id="IPR032062">
    <property type="entry name" value="DUF4803"/>
</dbReference>
<dbReference type="PANTHER" id="PTHR47890:SF1">
    <property type="entry name" value="LD24308P"/>
    <property type="match status" value="1"/>
</dbReference>
<gene>
    <name evidence="1" type="ORF">KQX54_004495</name>
</gene>
<dbReference type="EMBL" id="JAHXZJ010000374">
    <property type="protein sequence ID" value="KAH0560428.1"/>
    <property type="molecule type" value="Genomic_DNA"/>
</dbReference>
<keyword evidence="2" id="KW-1185">Reference proteome</keyword>
<dbReference type="Proteomes" id="UP000826195">
    <property type="component" value="Unassembled WGS sequence"/>
</dbReference>
<comment type="caution">
    <text evidence="1">The sequence shown here is derived from an EMBL/GenBank/DDBJ whole genome shotgun (WGS) entry which is preliminary data.</text>
</comment>
<feature type="non-terminal residue" evidence="1">
    <location>
        <position position="1"/>
    </location>
</feature>
<dbReference type="Pfam" id="PF16061">
    <property type="entry name" value="DUF4803"/>
    <property type="match status" value="1"/>
</dbReference>
<accession>A0AAV7IWP5</accession>
<organism evidence="1 2">
    <name type="scientific">Cotesia glomerata</name>
    <name type="common">Lepidopteran parasitic wasp</name>
    <name type="synonym">Apanteles glomeratus</name>
    <dbReference type="NCBI Taxonomy" id="32391"/>
    <lineage>
        <taxon>Eukaryota</taxon>
        <taxon>Metazoa</taxon>
        <taxon>Ecdysozoa</taxon>
        <taxon>Arthropoda</taxon>
        <taxon>Hexapoda</taxon>
        <taxon>Insecta</taxon>
        <taxon>Pterygota</taxon>
        <taxon>Neoptera</taxon>
        <taxon>Endopterygota</taxon>
        <taxon>Hymenoptera</taxon>
        <taxon>Apocrita</taxon>
        <taxon>Ichneumonoidea</taxon>
        <taxon>Braconidae</taxon>
        <taxon>Microgastrinae</taxon>
        <taxon>Cotesia</taxon>
    </lineage>
</organism>
<sequence>TNVSSGIDFPDIYDIDRIKSFVFALNIKSAIDYNLENKILNDTESNKEFKKILIDLTGILGDLNSIANSSEDNYWPNDFYKFIKTMEDYQVKVGYTESSLDMMTYIKQIENKRSVIDAVVTSLMFFRHNNYFSDFVHFCPYFMGFLDFIQNDHYDQSISSVYEDFLRALRTKMASENQHNFCGKTSSFRVGLFNFFRLVMIPFLKRYTMIRFAQIAGTRCQNRSVFSVPPGEFEEDFSNAIRLTKKLLDDVQHYTYRCYVKHLNRDNKGLYYYELEKMIQTIIIEERLISVTGSCSHNCDLSLLTGPINRTECSNFQDCQYITSGYTVCKSDKESSRRYEWFVGRNSEEFGDTDHQQCRGKLTTWDSYYSPSRIRDCDFCVCTCFANSLHNYQQINVISLREQVSNITENKIVVGVRFAKKDNVIHLQIKEGKGNPNGLITNSTWKPLETFKKVYLPFRYIVEVNGTLRTLKLGVDYTRPESVNFDNLVAPDGFAVTGVKFGGVADSSFNLQLKD</sequence>
<feature type="non-terminal residue" evidence="1">
    <location>
        <position position="515"/>
    </location>
</feature>
<dbReference type="AlphaFoldDB" id="A0AAV7IWP5"/>